<evidence type="ECO:0000256" key="1">
    <source>
        <dbReference type="ARBA" id="ARBA00022553"/>
    </source>
</evidence>
<dbReference type="SUPFAM" id="SSF52172">
    <property type="entry name" value="CheY-like"/>
    <property type="match status" value="1"/>
</dbReference>
<dbReference type="Pfam" id="PF00196">
    <property type="entry name" value="GerE"/>
    <property type="match status" value="1"/>
</dbReference>
<sequence length="224" mass="23712">MTIRVLVVDDQPIARAGIAAMLDAENDIEVVGQSADGEDAVRDAHELAPDVVVTDIRMPRLDGISATRRILADLECAVVLITTFDDDEYLFEGISAGASGFLLKDSGPDLLAAAVRSAARGDSLIDPSMTRALIEQTVAPARTEVTRSPDPAQIALLNDLSERERVVLGAVARGLSNVEIAAELWVSVPTVKSHISSVLAKTGTRTRVQAAVFAYECGFMTPGA</sequence>
<dbReference type="PROSITE" id="PS50110">
    <property type="entry name" value="RESPONSE_REGULATORY"/>
    <property type="match status" value="1"/>
</dbReference>
<keyword evidence="2" id="KW-0805">Transcription regulation</keyword>
<dbReference type="InterPro" id="IPR011006">
    <property type="entry name" value="CheY-like_superfamily"/>
</dbReference>
<dbReference type="PROSITE" id="PS00622">
    <property type="entry name" value="HTH_LUXR_1"/>
    <property type="match status" value="1"/>
</dbReference>
<evidence type="ECO:0000256" key="3">
    <source>
        <dbReference type="ARBA" id="ARBA00023125"/>
    </source>
</evidence>
<dbReference type="GO" id="GO:0003677">
    <property type="term" value="F:DNA binding"/>
    <property type="evidence" value="ECO:0007669"/>
    <property type="project" value="UniProtKB-KW"/>
</dbReference>
<dbReference type="SMART" id="SM00421">
    <property type="entry name" value="HTH_LUXR"/>
    <property type="match status" value="1"/>
</dbReference>
<dbReference type="CDD" id="cd06170">
    <property type="entry name" value="LuxR_C_like"/>
    <property type="match status" value="1"/>
</dbReference>
<dbReference type="InterPro" id="IPR000792">
    <property type="entry name" value="Tscrpt_reg_LuxR_C"/>
</dbReference>
<dbReference type="CDD" id="cd17535">
    <property type="entry name" value="REC_NarL-like"/>
    <property type="match status" value="1"/>
</dbReference>
<keyword evidence="1 5" id="KW-0597">Phosphoprotein</keyword>
<dbReference type="Gene3D" id="3.40.50.2300">
    <property type="match status" value="1"/>
</dbReference>
<dbReference type="GO" id="GO:0006355">
    <property type="term" value="P:regulation of DNA-templated transcription"/>
    <property type="evidence" value="ECO:0007669"/>
    <property type="project" value="InterPro"/>
</dbReference>
<dbReference type="Proteomes" id="UP000189735">
    <property type="component" value="Unassembled WGS sequence"/>
</dbReference>
<evidence type="ECO:0000259" key="7">
    <source>
        <dbReference type="PROSITE" id="PS50110"/>
    </source>
</evidence>
<dbReference type="SUPFAM" id="SSF46894">
    <property type="entry name" value="C-terminal effector domain of the bipartite response regulators"/>
    <property type="match status" value="1"/>
</dbReference>
<dbReference type="InterPro" id="IPR058245">
    <property type="entry name" value="NreC/VraR/RcsB-like_REC"/>
</dbReference>
<evidence type="ECO:0000259" key="6">
    <source>
        <dbReference type="PROSITE" id="PS50043"/>
    </source>
</evidence>
<feature type="domain" description="HTH luxR-type" evidence="6">
    <location>
        <begin position="153"/>
        <end position="218"/>
    </location>
</feature>
<dbReference type="PANTHER" id="PTHR43214:SF24">
    <property type="entry name" value="TRANSCRIPTIONAL REGULATORY PROTEIN NARL-RELATED"/>
    <property type="match status" value="1"/>
</dbReference>
<dbReference type="PRINTS" id="PR00038">
    <property type="entry name" value="HTHLUXR"/>
</dbReference>
<dbReference type="InterPro" id="IPR039420">
    <property type="entry name" value="WalR-like"/>
</dbReference>
<keyword evidence="4" id="KW-0804">Transcription</keyword>
<dbReference type="EMBL" id="FUYG01000005">
    <property type="protein sequence ID" value="SKA95716.1"/>
    <property type="molecule type" value="Genomic_DNA"/>
</dbReference>
<dbReference type="GO" id="GO:0000160">
    <property type="term" value="P:phosphorelay signal transduction system"/>
    <property type="evidence" value="ECO:0007669"/>
    <property type="project" value="InterPro"/>
</dbReference>
<proteinExistence type="predicted"/>
<dbReference type="PANTHER" id="PTHR43214">
    <property type="entry name" value="TWO-COMPONENT RESPONSE REGULATOR"/>
    <property type="match status" value="1"/>
</dbReference>
<evidence type="ECO:0000313" key="9">
    <source>
        <dbReference type="Proteomes" id="UP000189735"/>
    </source>
</evidence>
<gene>
    <name evidence="8" type="ORF">SAMN06295879_2070</name>
</gene>
<feature type="domain" description="Response regulatory" evidence="7">
    <location>
        <begin position="4"/>
        <end position="119"/>
    </location>
</feature>
<reference evidence="9" key="1">
    <citation type="submission" date="2017-02" db="EMBL/GenBank/DDBJ databases">
        <authorList>
            <person name="Varghese N."/>
            <person name="Submissions S."/>
        </authorList>
    </citation>
    <scope>NUCLEOTIDE SEQUENCE [LARGE SCALE GENOMIC DNA]</scope>
    <source>
        <strain evidence="9">VKM Ac-2052</strain>
    </source>
</reference>
<evidence type="ECO:0000256" key="2">
    <source>
        <dbReference type="ARBA" id="ARBA00023015"/>
    </source>
</evidence>
<dbReference type="RefSeq" id="WP_078714335.1">
    <property type="nucleotide sequence ID" value="NZ_FUYG01000005.1"/>
</dbReference>
<dbReference type="AlphaFoldDB" id="A0A1T4Y1R7"/>
<dbReference type="SMART" id="SM00448">
    <property type="entry name" value="REC"/>
    <property type="match status" value="1"/>
</dbReference>
<dbReference type="PROSITE" id="PS50043">
    <property type="entry name" value="HTH_LUXR_2"/>
    <property type="match status" value="1"/>
</dbReference>
<dbReference type="InterPro" id="IPR001789">
    <property type="entry name" value="Sig_transdc_resp-reg_receiver"/>
</dbReference>
<feature type="modified residue" description="4-aspartylphosphate" evidence="5">
    <location>
        <position position="55"/>
    </location>
</feature>
<name>A0A1T4Y1R7_9MICO</name>
<dbReference type="InterPro" id="IPR016032">
    <property type="entry name" value="Sig_transdc_resp-reg_C-effctor"/>
</dbReference>
<organism evidence="8 9">
    <name type="scientific">Agreia bicolorata</name>
    <dbReference type="NCBI Taxonomy" id="110935"/>
    <lineage>
        <taxon>Bacteria</taxon>
        <taxon>Bacillati</taxon>
        <taxon>Actinomycetota</taxon>
        <taxon>Actinomycetes</taxon>
        <taxon>Micrococcales</taxon>
        <taxon>Microbacteriaceae</taxon>
        <taxon>Agreia</taxon>
    </lineage>
</organism>
<dbReference type="Pfam" id="PF00072">
    <property type="entry name" value="Response_reg"/>
    <property type="match status" value="1"/>
</dbReference>
<evidence type="ECO:0000256" key="4">
    <source>
        <dbReference type="ARBA" id="ARBA00023163"/>
    </source>
</evidence>
<accession>A0A1T4Y1R7</accession>
<keyword evidence="3" id="KW-0238">DNA-binding</keyword>
<protein>
    <submittedName>
        <fullName evidence="8">Two component transcriptional regulator, LuxR family</fullName>
    </submittedName>
</protein>
<evidence type="ECO:0000256" key="5">
    <source>
        <dbReference type="PROSITE-ProRule" id="PRU00169"/>
    </source>
</evidence>
<evidence type="ECO:0000313" key="8">
    <source>
        <dbReference type="EMBL" id="SKA95716.1"/>
    </source>
</evidence>